<evidence type="ECO:0000256" key="3">
    <source>
        <dbReference type="ARBA" id="ARBA00022692"/>
    </source>
</evidence>
<dbReference type="SUPFAM" id="SSF82866">
    <property type="entry name" value="Multidrug efflux transporter AcrB transmembrane domain"/>
    <property type="match status" value="2"/>
</dbReference>
<evidence type="ECO:0000256" key="5">
    <source>
        <dbReference type="ARBA" id="ARBA00023136"/>
    </source>
</evidence>
<dbReference type="RefSeq" id="WP_268074849.1">
    <property type="nucleotide sequence ID" value="NZ_CP109965.1"/>
</dbReference>
<feature type="transmembrane region" description="Helical" evidence="6">
    <location>
        <begin position="735"/>
        <end position="757"/>
    </location>
</feature>
<feature type="transmembrane region" description="Helical" evidence="6">
    <location>
        <begin position="763"/>
        <end position="788"/>
    </location>
</feature>
<feature type="transmembrane region" description="Helical" evidence="6">
    <location>
        <begin position="441"/>
        <end position="459"/>
    </location>
</feature>
<keyword evidence="5 6" id="KW-0472">Membrane</keyword>
<organism evidence="8 9">
    <name type="scientific">Catenovulum adriaticum</name>
    <dbReference type="NCBI Taxonomy" id="2984846"/>
    <lineage>
        <taxon>Bacteria</taxon>
        <taxon>Pseudomonadati</taxon>
        <taxon>Pseudomonadota</taxon>
        <taxon>Gammaproteobacteria</taxon>
        <taxon>Alteromonadales</taxon>
        <taxon>Alteromonadaceae</taxon>
        <taxon>Catenovulum</taxon>
    </lineage>
</organism>
<protein>
    <submittedName>
        <fullName evidence="8">Efflux RND transporter permease subunit</fullName>
    </submittedName>
</protein>
<evidence type="ECO:0000313" key="9">
    <source>
        <dbReference type="Proteomes" id="UP001163726"/>
    </source>
</evidence>
<evidence type="ECO:0000256" key="1">
    <source>
        <dbReference type="ARBA" id="ARBA00004651"/>
    </source>
</evidence>
<dbReference type="InterPro" id="IPR050545">
    <property type="entry name" value="Mycobact_MmpL"/>
</dbReference>
<dbReference type="Pfam" id="PF03176">
    <property type="entry name" value="MMPL"/>
    <property type="match status" value="1"/>
</dbReference>
<keyword evidence="3 6" id="KW-0812">Transmembrane</keyword>
<keyword evidence="9" id="KW-1185">Reference proteome</keyword>
<feature type="transmembrane region" description="Helical" evidence="6">
    <location>
        <begin position="385"/>
        <end position="411"/>
    </location>
</feature>
<dbReference type="InterPro" id="IPR000731">
    <property type="entry name" value="SSD"/>
</dbReference>
<comment type="subcellular location">
    <subcellularLocation>
        <location evidence="1">Cell membrane</location>
        <topology evidence="1">Multi-pass membrane protein</topology>
    </subcellularLocation>
</comment>
<feature type="transmembrane region" description="Helical" evidence="6">
    <location>
        <begin position="641"/>
        <end position="659"/>
    </location>
</feature>
<evidence type="ECO:0000256" key="2">
    <source>
        <dbReference type="ARBA" id="ARBA00022475"/>
    </source>
</evidence>
<dbReference type="Gene3D" id="1.20.1640.10">
    <property type="entry name" value="Multidrug efflux transporter AcrB transmembrane domain"/>
    <property type="match status" value="2"/>
</dbReference>
<keyword evidence="4 6" id="KW-1133">Transmembrane helix</keyword>
<dbReference type="InterPro" id="IPR004869">
    <property type="entry name" value="MMPL_dom"/>
</dbReference>
<dbReference type="InterPro" id="IPR001036">
    <property type="entry name" value="Acrflvin-R"/>
</dbReference>
<gene>
    <name evidence="8" type="ORF">OLW01_01380</name>
</gene>
<evidence type="ECO:0000259" key="7">
    <source>
        <dbReference type="PROSITE" id="PS50156"/>
    </source>
</evidence>
<name>A0ABY7ALT3_9ALTE</name>
<accession>A0ABY7ALT3</accession>
<dbReference type="PANTHER" id="PTHR33406">
    <property type="entry name" value="MEMBRANE PROTEIN MJ1562-RELATED"/>
    <property type="match status" value="1"/>
</dbReference>
<feature type="transmembrane region" description="Helical" evidence="6">
    <location>
        <begin position="309"/>
        <end position="331"/>
    </location>
</feature>
<feature type="transmembrane region" description="Helical" evidence="6">
    <location>
        <begin position="666"/>
        <end position="686"/>
    </location>
</feature>
<dbReference type="Proteomes" id="UP001163726">
    <property type="component" value="Chromosome"/>
</dbReference>
<sequence length="795" mass="89455">MNKFAGFITGFSKWILAAFILLAAVLAWFSQNFKIDASAETLLLKNNRLYIETQLMNKRFSPQEFILVAYEAKDSAIFSEQTFQNIDQMMGKFKDLKRVDSVTSILNVPLLSLMPKLDPDLNPDDLTWQTQQYSAEKMKSVFTDHPLYTDLLVNQKQSATAIQVVFKSNPELEKIQNKIADLKKKVLNDEFTEADQKKVDQLNKQAEPLVAELNKQRQDEISKIYQITDTYKDQANIYLGGPHVLGFQLIQIIQSDLVLFGSAIGLVICLLLWILFRQWQWIFIPIFCCAVSVIMTVGLFGMLDMKTTVISSNFIALQLILTLAIVIHLMVEYRQISAQHNDLNHAELAQKTFLAKFKPCFYAGLTTSVGFGSLIFSGIQPVVAFGWMMIVAMLVSITVSLLLFPSLLTLLSPAHKPLENRFSKAIIRFFSYIAEQYKTSTFIVAALIIVFGAIGAARLDVENSFINYFKSSTKTHQELSFIDQEFGGSTPFDLVYQLPESEQQNDLAITAQGLQSMQKIQHVLDQYEAMGSTTSIVNFAKLAKQINDGLPLTEYELSVIYNLLDKSLKKELLGAYFDPDTQQLRISSRVQDTTPGLNRAELLEQIKQDLAAVDIKQDNYTLTNLFVLYQDILQRLFKSQILTLGIVYVALFFVLLLIFKSFKVALIALIPNVISTLVVLGTMGWLKIPLDLMTITISAIAMGIAVDDTIHYVHRYLSESESHDANQAMHNSFQSVGFALLFTSLIITLGFSLLSFSDFVPSILFGLLTGLAMMMALITDLTLLPAMLSRFVKSK</sequence>
<evidence type="ECO:0000256" key="6">
    <source>
        <dbReference type="SAM" id="Phobius"/>
    </source>
</evidence>
<feature type="transmembrane region" description="Helical" evidence="6">
    <location>
        <begin position="257"/>
        <end position="276"/>
    </location>
</feature>
<dbReference type="EMBL" id="CP109965">
    <property type="protein sequence ID" value="WAJ70499.1"/>
    <property type="molecule type" value="Genomic_DNA"/>
</dbReference>
<keyword evidence="2" id="KW-1003">Cell membrane</keyword>
<dbReference type="PROSITE" id="PS50156">
    <property type="entry name" value="SSD"/>
    <property type="match status" value="1"/>
</dbReference>
<proteinExistence type="predicted"/>
<dbReference type="PANTHER" id="PTHR33406:SF12">
    <property type="entry name" value="BLR2997 PROTEIN"/>
    <property type="match status" value="1"/>
</dbReference>
<evidence type="ECO:0000313" key="8">
    <source>
        <dbReference type="EMBL" id="WAJ70499.1"/>
    </source>
</evidence>
<evidence type="ECO:0000256" key="4">
    <source>
        <dbReference type="ARBA" id="ARBA00022989"/>
    </source>
</evidence>
<feature type="domain" description="SSD" evidence="7">
    <location>
        <begin position="664"/>
        <end position="790"/>
    </location>
</feature>
<dbReference type="Pfam" id="PF00873">
    <property type="entry name" value="ACR_tran"/>
    <property type="match status" value="1"/>
</dbReference>
<feature type="transmembrane region" description="Helical" evidence="6">
    <location>
        <begin position="360"/>
        <end position="379"/>
    </location>
</feature>
<feature type="transmembrane region" description="Helical" evidence="6">
    <location>
        <begin position="283"/>
        <end position="303"/>
    </location>
</feature>
<reference evidence="8" key="1">
    <citation type="submission" date="2022-10" db="EMBL/GenBank/DDBJ databases">
        <title>Catenovulum adriacola sp. nov. isolated in the Harbour of Susak.</title>
        <authorList>
            <person name="Schoch T."/>
            <person name="Reich S.J."/>
            <person name="Stoeferle S."/>
            <person name="Flaiz M."/>
            <person name="Kazda M."/>
            <person name="Riedel C.U."/>
            <person name="Duerre P."/>
        </authorList>
    </citation>
    <scope>NUCLEOTIDE SEQUENCE</scope>
    <source>
        <strain evidence="8">TS8</strain>
    </source>
</reference>